<dbReference type="PROSITE" id="PS51721">
    <property type="entry name" value="G_CP"/>
    <property type="match status" value="1"/>
</dbReference>
<dbReference type="Proteomes" id="UP000203229">
    <property type="component" value="Chromosome"/>
</dbReference>
<dbReference type="InterPro" id="IPR019991">
    <property type="entry name" value="GTP-bd_ribosome_bgen"/>
</dbReference>
<evidence type="ECO:0000256" key="2">
    <source>
        <dbReference type="ARBA" id="ARBA00023134"/>
    </source>
</evidence>
<name>A0A222EQ04_9MOLU</name>
<dbReference type="GO" id="GO:0003924">
    <property type="term" value="F:GTPase activity"/>
    <property type="evidence" value="ECO:0007669"/>
    <property type="project" value="TreeGrafter"/>
</dbReference>
<comment type="function">
    <text evidence="3">Required for a late step of 50S ribosomal subunit assembly. Has GTPase activity.</text>
</comment>
<evidence type="ECO:0000256" key="4">
    <source>
        <dbReference type="PIRSR" id="PIRSR006230-1"/>
    </source>
</evidence>
<dbReference type="GO" id="GO:0005525">
    <property type="term" value="F:GTP binding"/>
    <property type="evidence" value="ECO:0007669"/>
    <property type="project" value="UniProtKB-KW"/>
</dbReference>
<gene>
    <name evidence="6" type="primary">rbgA</name>
    <name evidence="6" type="ORF">SCORR_v1c07600</name>
</gene>
<keyword evidence="1 3" id="KW-0547">Nucleotide-binding</keyword>
<dbReference type="RefSeq" id="WP_094049355.1">
    <property type="nucleotide sequence ID" value="NZ_CP022535.1"/>
</dbReference>
<evidence type="ECO:0000313" key="7">
    <source>
        <dbReference type="Proteomes" id="UP000203229"/>
    </source>
</evidence>
<dbReference type="EMBL" id="CP022535">
    <property type="protein sequence ID" value="ASP28532.1"/>
    <property type="molecule type" value="Genomic_DNA"/>
</dbReference>
<dbReference type="GO" id="GO:0005737">
    <property type="term" value="C:cytoplasm"/>
    <property type="evidence" value="ECO:0007669"/>
    <property type="project" value="UniProtKB-SubCell"/>
</dbReference>
<dbReference type="InterPro" id="IPR006073">
    <property type="entry name" value="GTP-bd"/>
</dbReference>
<feature type="domain" description="CP-type G" evidence="5">
    <location>
        <begin position="16"/>
        <end position="183"/>
    </location>
</feature>
<dbReference type="NCBIfam" id="TIGR03596">
    <property type="entry name" value="GTPase_YlqF"/>
    <property type="match status" value="1"/>
</dbReference>
<dbReference type="InterPro" id="IPR027417">
    <property type="entry name" value="P-loop_NTPase"/>
</dbReference>
<dbReference type="InterPro" id="IPR030378">
    <property type="entry name" value="G_CP_dom"/>
</dbReference>
<feature type="binding site" evidence="4">
    <location>
        <position position="179"/>
    </location>
    <ligand>
        <name>GTP</name>
        <dbReference type="ChEBI" id="CHEBI:37565"/>
    </ligand>
</feature>
<sequence>MVKQKASFNWFPGHMNKTIKEIEATLPIIDLVIEIVDVRAPYSSQNPLLKKLLAKKNKLMVFTKCDIADKTVTSQWSDYFKNTNTWTYFIKNKTMDISKDIIKKINEATIDIQIKQKNKGVENPQLNVLVVGIPNVGKSTVITKLAKGKTAKVGNKPGLTRGLQRFNLTNNITVIDTPGILPSKFENETVACNCAAINSIKLDLIPKERFATKIMRYIYNSYPYLIESKYNIKNTALRPINYEDTYKIFEQIAMKYNFLIIDDIYDVDRAIDNFINDVIGCKLGAVSFEKPIEVVEVNSLTLDDIDIDKVTESDLTVEW</sequence>
<organism evidence="6 7">
    <name type="scientific">Spiroplasma corruscae</name>
    <dbReference type="NCBI Taxonomy" id="216934"/>
    <lineage>
        <taxon>Bacteria</taxon>
        <taxon>Bacillati</taxon>
        <taxon>Mycoplasmatota</taxon>
        <taxon>Mollicutes</taxon>
        <taxon>Entomoplasmatales</taxon>
        <taxon>Spiroplasmataceae</taxon>
        <taxon>Spiroplasma</taxon>
    </lineage>
</organism>
<evidence type="ECO:0000259" key="5">
    <source>
        <dbReference type="PROSITE" id="PS51721"/>
    </source>
</evidence>
<keyword evidence="3" id="KW-0963">Cytoplasm</keyword>
<comment type="similarity">
    <text evidence="3">Belongs to the TRAFAC class YlqF/YawG GTPase family. MTG1 subfamily.</text>
</comment>
<dbReference type="CDD" id="cd01856">
    <property type="entry name" value="YlqF"/>
    <property type="match status" value="1"/>
</dbReference>
<dbReference type="Gene3D" id="3.40.50.300">
    <property type="entry name" value="P-loop containing nucleotide triphosphate hydrolases"/>
    <property type="match status" value="1"/>
</dbReference>
<dbReference type="Pfam" id="PF01926">
    <property type="entry name" value="MMR_HSR1"/>
    <property type="match status" value="1"/>
</dbReference>
<comment type="subcellular location">
    <subcellularLocation>
        <location evidence="3">Cytoplasm</location>
    </subcellularLocation>
</comment>
<dbReference type="PANTHER" id="PTHR45782">
    <property type="entry name" value="MITOCHONDRIAL RIBOSOME-ASSOCIATED GTPASE 1"/>
    <property type="match status" value="1"/>
</dbReference>
<dbReference type="OrthoDB" id="9779790at2"/>
<dbReference type="GO" id="GO:0006412">
    <property type="term" value="P:translation"/>
    <property type="evidence" value="ECO:0007669"/>
    <property type="project" value="TreeGrafter"/>
</dbReference>
<dbReference type="PANTHER" id="PTHR45782:SF4">
    <property type="entry name" value="MITOCHONDRIAL RIBOSOME-ASSOCIATED GTPASE 1"/>
    <property type="match status" value="1"/>
</dbReference>
<accession>A0A222EQ04</accession>
<protein>
    <recommendedName>
        <fullName evidence="3">Ribosome biogenesis GTPase A</fullName>
    </recommendedName>
</protein>
<reference evidence="6 7" key="1">
    <citation type="submission" date="2017-07" db="EMBL/GenBank/DDBJ databases">
        <title>Complete genome sequence of Spiroplasma corruscae EC-1 (DSM 19793).</title>
        <authorList>
            <person name="Tsai Y.-M."/>
            <person name="Lo W.-S."/>
            <person name="Kuo C.-H."/>
        </authorList>
    </citation>
    <scope>NUCLEOTIDE SEQUENCE [LARGE SCALE GENOMIC DNA]</scope>
    <source>
        <strain evidence="6 7">EC-1</strain>
    </source>
</reference>
<feature type="binding site" evidence="4">
    <location>
        <begin position="135"/>
        <end position="140"/>
    </location>
    <ligand>
        <name>GTP</name>
        <dbReference type="ChEBI" id="CHEBI:37565"/>
    </ligand>
</feature>
<dbReference type="PRINTS" id="PR00326">
    <property type="entry name" value="GTP1OBG"/>
</dbReference>
<dbReference type="PIRSF" id="PIRSF006230">
    <property type="entry name" value="MG442"/>
    <property type="match status" value="1"/>
</dbReference>
<dbReference type="SUPFAM" id="SSF52540">
    <property type="entry name" value="P-loop containing nucleoside triphosphate hydrolases"/>
    <property type="match status" value="1"/>
</dbReference>
<dbReference type="InterPro" id="IPR023179">
    <property type="entry name" value="GTP-bd_ortho_bundle_sf"/>
</dbReference>
<dbReference type="KEGG" id="scou:SCORR_v1c07600"/>
<keyword evidence="2 3" id="KW-0342">GTP-binding</keyword>
<keyword evidence="7" id="KW-1185">Reference proteome</keyword>
<proteinExistence type="inferred from homology"/>
<evidence type="ECO:0000256" key="3">
    <source>
        <dbReference type="PIRNR" id="PIRNR006230"/>
    </source>
</evidence>
<evidence type="ECO:0000313" key="6">
    <source>
        <dbReference type="EMBL" id="ASP28532.1"/>
    </source>
</evidence>
<dbReference type="InterPro" id="IPR016478">
    <property type="entry name" value="GTPase_MTG1"/>
</dbReference>
<dbReference type="AlphaFoldDB" id="A0A222EQ04"/>
<dbReference type="Gene3D" id="1.10.1580.10">
    <property type="match status" value="1"/>
</dbReference>
<evidence type="ECO:0000256" key="1">
    <source>
        <dbReference type="ARBA" id="ARBA00022741"/>
    </source>
</evidence>